<feature type="compositionally biased region" description="Basic residues" evidence="1">
    <location>
        <begin position="1"/>
        <end position="12"/>
    </location>
</feature>
<dbReference type="EMBL" id="CNFU01000966">
    <property type="protein sequence ID" value="CKS81904.1"/>
    <property type="molecule type" value="Genomic_DNA"/>
</dbReference>
<sequence length="411" mass="45725">MPRPCQRARRSPKSGQSSSAALASSMRTNPASDMNASSWCSMPGGMSKRRRNGSGSAPSSRIRSVYPHRLVARMRLPSSITSCRKMIKGCRKVSIRGGGPPPCWSHEPAFRRPDHRRRPIRHRDGLSRDGRVPRQDNRPPGTTGAPGRHLGLVPLPGSSFGLRHVHLRLQVPPVARREGARRRRVDPAVHRRHRHGVRRRREDSLRPEGQHRRVVEPAVPLDRRGRARGDRRNPDLHLRLPHQLHRLLQLRRGLSAGLPRRAPVRRPVRAPAALARRPRLFRQEGRRHRQRRNGGHFGSGDGRLQPRQCRARDDAAAIPVVHLLAAGGRQDLRSPGPLPAGSLGLRVWPQAQHRHPAKALPGLPALAQADAAIAAVGGTTPPRPLRGHEQLHPELPAVGRAVVRRAQRRSV</sequence>
<protein>
    <submittedName>
        <fullName evidence="2">Uncharacterized protein</fullName>
    </submittedName>
</protein>
<reference evidence="2 3" key="1">
    <citation type="submission" date="2015-03" db="EMBL/GenBank/DDBJ databases">
        <authorList>
            <consortium name="Pathogen Informatics"/>
        </authorList>
    </citation>
    <scope>NUCLEOTIDE SEQUENCE [LARGE SCALE GENOMIC DNA]</scope>
    <source>
        <strain evidence="2 3">Bir 187</strain>
    </source>
</reference>
<feature type="compositionally biased region" description="Basic and acidic residues" evidence="1">
    <location>
        <begin position="122"/>
        <end position="137"/>
    </location>
</feature>
<accession>A0A655AHK5</accession>
<evidence type="ECO:0000313" key="2">
    <source>
        <dbReference type="EMBL" id="CKS81904.1"/>
    </source>
</evidence>
<feature type="compositionally biased region" description="Basic and acidic residues" evidence="1">
    <location>
        <begin position="200"/>
        <end position="213"/>
    </location>
</feature>
<feature type="compositionally biased region" description="Polar residues" evidence="1">
    <location>
        <begin position="53"/>
        <end position="62"/>
    </location>
</feature>
<feature type="region of interest" description="Disordered" evidence="1">
    <location>
        <begin position="284"/>
        <end position="309"/>
    </location>
</feature>
<evidence type="ECO:0000313" key="3">
    <source>
        <dbReference type="Proteomes" id="UP000049023"/>
    </source>
</evidence>
<gene>
    <name evidence="2" type="ORF">ERS027661_03570</name>
</gene>
<proteinExistence type="predicted"/>
<feature type="region of interest" description="Disordered" evidence="1">
    <location>
        <begin position="94"/>
        <end position="155"/>
    </location>
</feature>
<dbReference type="Proteomes" id="UP000049023">
    <property type="component" value="Unassembled WGS sequence"/>
</dbReference>
<feature type="region of interest" description="Disordered" evidence="1">
    <location>
        <begin position="173"/>
        <end position="213"/>
    </location>
</feature>
<feature type="compositionally biased region" description="Polar residues" evidence="1">
    <location>
        <begin position="26"/>
        <end position="40"/>
    </location>
</feature>
<name>A0A655AHK5_MYCTX</name>
<feature type="compositionally biased region" description="Basic residues" evidence="1">
    <location>
        <begin position="284"/>
        <end position="294"/>
    </location>
</feature>
<dbReference type="AlphaFoldDB" id="A0A655AHK5"/>
<feature type="region of interest" description="Disordered" evidence="1">
    <location>
        <begin position="1"/>
        <end position="62"/>
    </location>
</feature>
<evidence type="ECO:0000256" key="1">
    <source>
        <dbReference type="SAM" id="MobiDB-lite"/>
    </source>
</evidence>
<organism evidence="2 3">
    <name type="scientific">Mycobacterium tuberculosis</name>
    <dbReference type="NCBI Taxonomy" id="1773"/>
    <lineage>
        <taxon>Bacteria</taxon>
        <taxon>Bacillati</taxon>
        <taxon>Actinomycetota</taxon>
        <taxon>Actinomycetes</taxon>
        <taxon>Mycobacteriales</taxon>
        <taxon>Mycobacteriaceae</taxon>
        <taxon>Mycobacterium</taxon>
        <taxon>Mycobacterium tuberculosis complex</taxon>
    </lineage>
</organism>
<feature type="compositionally biased region" description="Basic residues" evidence="1">
    <location>
        <begin position="179"/>
        <end position="199"/>
    </location>
</feature>